<proteinExistence type="predicted"/>
<dbReference type="EMBL" id="AF116463">
    <property type="protein sequence ID" value="AAF86304.1"/>
    <property type="molecule type" value="Genomic_DNA"/>
</dbReference>
<gene>
    <name evidence="4" type="ORF">SLINC_3851</name>
</gene>
<feature type="signal peptide" evidence="1">
    <location>
        <begin position="1"/>
        <end position="25"/>
    </location>
</feature>
<keyword evidence="1" id="KW-0732">Signal</keyword>
<organism evidence="3">
    <name type="scientific">Streptomyces lincolnensis</name>
    <dbReference type="NCBI Taxonomy" id="1915"/>
    <lineage>
        <taxon>Bacteria</taxon>
        <taxon>Bacillati</taxon>
        <taxon>Actinomycetota</taxon>
        <taxon>Actinomycetes</taxon>
        <taxon>Kitasatosporales</taxon>
        <taxon>Streptomycetaceae</taxon>
        <taxon>Streptomyces</taxon>
    </lineage>
</organism>
<keyword evidence="5" id="KW-1185">Reference proteome</keyword>
<sequence>MQKRMLAAAALISGVALIAGPLAQAGQATETVAPASGSAHVVRQDLICTVNDDGVNFRGGPGTNHPVLGKVNRGDQLIYRDYDGRWIMGDLVGGTTGVWIYDSYLDC</sequence>
<dbReference type="STRING" id="1915.SLINC_3851"/>
<evidence type="ECO:0000313" key="5">
    <source>
        <dbReference type="Proteomes" id="UP000092598"/>
    </source>
</evidence>
<feature type="chain" id="PRO_5011104743" description="SH3b domain-containing protein" evidence="1">
    <location>
        <begin position="26"/>
        <end position="107"/>
    </location>
</feature>
<evidence type="ECO:0000256" key="1">
    <source>
        <dbReference type="SAM" id="SignalP"/>
    </source>
</evidence>
<accession>Q9KKD4</accession>
<evidence type="ECO:0000313" key="3">
    <source>
        <dbReference type="EMBL" id="AAF86304.1"/>
    </source>
</evidence>
<evidence type="ECO:0000313" key="4">
    <source>
        <dbReference type="EMBL" id="ANS66075.1"/>
    </source>
</evidence>
<dbReference type="RefSeq" id="WP_067434982.1">
    <property type="nucleotide sequence ID" value="NZ_CP016438.1"/>
</dbReference>
<protein>
    <recommendedName>
        <fullName evidence="2">SH3b domain-containing protein</fullName>
    </recommendedName>
</protein>
<evidence type="ECO:0000259" key="2">
    <source>
        <dbReference type="Pfam" id="PF08239"/>
    </source>
</evidence>
<dbReference type="Pfam" id="PF08239">
    <property type="entry name" value="SH3_3"/>
    <property type="match status" value="1"/>
</dbReference>
<dbReference type="AlphaFoldDB" id="Q9KKD4"/>
<reference evidence="3" key="1">
    <citation type="journal article" date="2000" name="Folia Microbiol. (Praha)">
        <title>WD-repeat protein encoding genes among prokaryotes of the Streptomyces genus.</title>
        <authorList>
            <person name="Stoytcheva Z."/>
            <person name="Joshi B."/>
            <person name="Spizek J."/>
            <person name="Tichy P."/>
        </authorList>
    </citation>
    <scope>NUCLEOTIDE SEQUENCE</scope>
    <source>
        <strain evidence="3">RIA 1246</strain>
    </source>
</reference>
<dbReference type="Proteomes" id="UP000092598">
    <property type="component" value="Chromosome"/>
</dbReference>
<name>Q9KKD4_STRLN</name>
<feature type="domain" description="SH3b" evidence="2">
    <location>
        <begin position="53"/>
        <end position="105"/>
    </location>
</feature>
<dbReference type="Gene3D" id="2.30.30.40">
    <property type="entry name" value="SH3 Domains"/>
    <property type="match status" value="1"/>
</dbReference>
<dbReference type="EMBL" id="CP016438">
    <property type="protein sequence ID" value="ANS66075.1"/>
    <property type="molecule type" value="Genomic_DNA"/>
</dbReference>
<reference evidence="4 5" key="2">
    <citation type="submission" date="2016-07" db="EMBL/GenBank/DDBJ databases">
        <title>Enhancement of antibiotic productionsby engineered nitrateutilization in actinobacteria.</title>
        <authorList>
            <person name="Meng S.C."/>
        </authorList>
    </citation>
    <scope>NUCLEOTIDE SEQUENCE [LARGE SCALE GENOMIC DNA]</scope>
    <source>
        <strain evidence="4 5">NRRL 2936</strain>
    </source>
</reference>
<dbReference type="OrthoDB" id="4261724at2"/>
<dbReference type="InterPro" id="IPR003646">
    <property type="entry name" value="SH3-like_bac-type"/>
</dbReference>
<dbReference type="KEGG" id="sls:SLINC_3851"/>